<dbReference type="Pfam" id="PF16189">
    <property type="entry name" value="Creatinase_N_2"/>
    <property type="match status" value="1"/>
</dbReference>
<accession>A0A0S7EEM7</accession>
<dbReference type="Pfam" id="PF16188">
    <property type="entry name" value="Peptidase_M24_C"/>
    <property type="match status" value="1"/>
</dbReference>
<dbReference type="RefSeq" id="WP_006265216.1">
    <property type="nucleotide sequence ID" value="NZ_BCMQ01000003.1"/>
</dbReference>
<evidence type="ECO:0000256" key="2">
    <source>
        <dbReference type="ARBA" id="ARBA00022723"/>
    </source>
</evidence>
<dbReference type="Gene3D" id="3.40.350.10">
    <property type="entry name" value="Creatinase/prolidase N-terminal domain"/>
    <property type="match status" value="2"/>
</dbReference>
<dbReference type="Pfam" id="PF01321">
    <property type="entry name" value="Creatinase_N"/>
    <property type="match status" value="1"/>
</dbReference>
<dbReference type="InterPro" id="IPR050422">
    <property type="entry name" value="X-Pro_aminopeptidase_P"/>
</dbReference>
<dbReference type="KEGG" id="mod:AS202_13805"/>
<dbReference type="InterPro" id="IPR033740">
    <property type="entry name" value="Pept_M24B"/>
</dbReference>
<dbReference type="InterPro" id="IPR029149">
    <property type="entry name" value="Creatin/AminoP/Spt16_N"/>
</dbReference>
<dbReference type="eggNOG" id="COG0006">
    <property type="taxonomic scope" value="Bacteria"/>
</dbReference>
<protein>
    <submittedName>
        <fullName evidence="4">Xaa-Pro aminopeptidase</fullName>
    </submittedName>
</protein>
<evidence type="ECO:0000256" key="1">
    <source>
        <dbReference type="ARBA" id="ARBA00008766"/>
    </source>
</evidence>
<dbReference type="GeneID" id="66975798"/>
<dbReference type="InterPro" id="IPR000994">
    <property type="entry name" value="Pept_M24"/>
</dbReference>
<dbReference type="SUPFAM" id="SSF53092">
    <property type="entry name" value="Creatinase/prolidase N-terminal domain"/>
    <property type="match status" value="1"/>
</dbReference>
<name>A0A0S7EEM7_9FLAO</name>
<dbReference type="InterPro" id="IPR032416">
    <property type="entry name" value="Peptidase_M24_C"/>
</dbReference>
<dbReference type="Pfam" id="PF00557">
    <property type="entry name" value="Peptidase_M24"/>
    <property type="match status" value="1"/>
</dbReference>
<evidence type="ECO:0000313" key="4">
    <source>
        <dbReference type="EMBL" id="ALU27166.1"/>
    </source>
</evidence>
<evidence type="ECO:0000313" key="5">
    <source>
        <dbReference type="Proteomes" id="UP000069030"/>
    </source>
</evidence>
<dbReference type="PANTHER" id="PTHR43763:SF6">
    <property type="entry name" value="XAA-PRO AMINOPEPTIDASE 1"/>
    <property type="match status" value="1"/>
</dbReference>
<comment type="similarity">
    <text evidence="1">Belongs to the peptidase M24B family.</text>
</comment>
<keyword evidence="4" id="KW-0031">Aminopeptidase</keyword>
<reference evidence="4 5" key="1">
    <citation type="journal article" date="2016" name="J. Zhejiang Univ. Sci. B">
        <title>Antibiotic resistance mechanisms of Myroides sp.</title>
        <authorList>
            <person name="Hu S."/>
            <person name="Yuan S."/>
            <person name="Qu H."/>
            <person name="Jiang T."/>
            <person name="Zhou Y."/>
            <person name="Wang M."/>
            <person name="Ming D."/>
        </authorList>
    </citation>
    <scope>NUCLEOTIDE SEQUENCE [LARGE SCALE GENOMIC DNA]</scope>
    <source>
        <strain evidence="4 5">PR63039</strain>
    </source>
</reference>
<gene>
    <name evidence="4" type="ORF">AS202_13805</name>
</gene>
<dbReference type="SUPFAM" id="SSF55920">
    <property type="entry name" value="Creatinase/aminopeptidase"/>
    <property type="match status" value="1"/>
</dbReference>
<sequence length="592" mass="65676">MTYLEKLSKIRSLMKERGIDGYIIPSSDPHISEYLPDYYKCIVWTSGFSGSAGTLVITQDFAGLWTDSRYFVQGPAQLKGSGFELVKLKVQHAPEYVSWLGDKLQAGNTVAFDGNLASLAVANAVNTILGPLNIKVDGHVDLLDVIWNDRPALPTEPAYTLPISITGQSTPDKIAAVRKVLKQKRATCHLISSLDDLAWILNIRGTDVKCNPVTLGFVFISQDKSILFIDSKKLDKGTAEELQGYGILIKPYEEVRNYLKSLGTSETILLDPKRTCFATYDSVPEGVTILEDMNPSTMLKAVKNEVELNHERHAMINDGVALTKFFKWIEENVASGELSEMSIADHLRGLRAEQPGFKDISFDTIAGYKDHGALPHYKAELDSNYKLEAKGLLLVDSGGQYETGTTDITRVVSLGQLTQEEKEDYTIVLKGTIEGSMAIFTKGTRGYQIDAITRRPIWATMRNYGHGTGHGVGFFLNVHEGPHTFNGAAVDIAIEPGMISSIEPGLYREGKHGIRIENLVVSKDLASNQFGDFMDFETITICYIATDLVEKSLLDQVHIDWLNNYNQWVYESLESKLSAEEAAWLKEKTKAI</sequence>
<dbReference type="GO" id="GO:0070006">
    <property type="term" value="F:metalloaminopeptidase activity"/>
    <property type="evidence" value="ECO:0007669"/>
    <property type="project" value="InterPro"/>
</dbReference>
<keyword evidence="2" id="KW-0479">Metal-binding</keyword>
<organism evidence="4 5">
    <name type="scientific">Myroides odoratimimus</name>
    <dbReference type="NCBI Taxonomy" id="76832"/>
    <lineage>
        <taxon>Bacteria</taxon>
        <taxon>Pseudomonadati</taxon>
        <taxon>Bacteroidota</taxon>
        <taxon>Flavobacteriia</taxon>
        <taxon>Flavobacteriales</taxon>
        <taxon>Flavobacteriaceae</taxon>
        <taxon>Myroides</taxon>
    </lineage>
</organism>
<dbReference type="Proteomes" id="UP000069030">
    <property type="component" value="Chromosome"/>
</dbReference>
<dbReference type="PANTHER" id="PTHR43763">
    <property type="entry name" value="XAA-PRO AMINOPEPTIDASE 1"/>
    <property type="match status" value="1"/>
</dbReference>
<dbReference type="FunFam" id="3.90.230.10:FF:000009">
    <property type="entry name" value="xaa-Pro aminopeptidase 2"/>
    <property type="match status" value="1"/>
</dbReference>
<dbReference type="CDD" id="cd01085">
    <property type="entry name" value="APP"/>
    <property type="match status" value="1"/>
</dbReference>
<dbReference type="EMBL" id="CP013690">
    <property type="protein sequence ID" value="ALU27166.1"/>
    <property type="molecule type" value="Genomic_DNA"/>
</dbReference>
<keyword evidence="3" id="KW-0378">Hydrolase</keyword>
<dbReference type="GO" id="GO:0005737">
    <property type="term" value="C:cytoplasm"/>
    <property type="evidence" value="ECO:0007669"/>
    <property type="project" value="UniProtKB-ARBA"/>
</dbReference>
<dbReference type="InterPro" id="IPR000587">
    <property type="entry name" value="Creatinase_N"/>
</dbReference>
<evidence type="ECO:0000256" key="3">
    <source>
        <dbReference type="ARBA" id="ARBA00022801"/>
    </source>
</evidence>
<dbReference type="AlphaFoldDB" id="A0A0S7EEM7"/>
<dbReference type="InterPro" id="IPR036005">
    <property type="entry name" value="Creatinase/aminopeptidase-like"/>
</dbReference>
<proteinExistence type="inferred from homology"/>
<dbReference type="GO" id="GO:0046872">
    <property type="term" value="F:metal ion binding"/>
    <property type="evidence" value="ECO:0007669"/>
    <property type="project" value="UniProtKB-KW"/>
</dbReference>
<keyword evidence="4" id="KW-0645">Protease</keyword>
<dbReference type="Gene3D" id="3.90.230.10">
    <property type="entry name" value="Creatinase/methionine aminopeptidase superfamily"/>
    <property type="match status" value="1"/>
</dbReference>